<evidence type="ECO:0000313" key="1">
    <source>
        <dbReference type="EMBL" id="GBG69549.1"/>
    </source>
</evidence>
<dbReference type="EMBL" id="BFEA01000116">
    <property type="protein sequence ID" value="GBG69549.1"/>
    <property type="molecule type" value="Genomic_DNA"/>
</dbReference>
<comment type="caution">
    <text evidence="1">The sequence shown here is derived from an EMBL/GenBank/DDBJ whole genome shotgun (WGS) entry which is preliminary data.</text>
</comment>
<name>A0A388KHM7_CHABU</name>
<reference evidence="1 2" key="1">
    <citation type="journal article" date="2018" name="Cell">
        <title>The Chara Genome: Secondary Complexity and Implications for Plant Terrestrialization.</title>
        <authorList>
            <person name="Nishiyama T."/>
            <person name="Sakayama H."/>
            <person name="Vries J.D."/>
            <person name="Buschmann H."/>
            <person name="Saint-Marcoux D."/>
            <person name="Ullrich K.K."/>
            <person name="Haas F.B."/>
            <person name="Vanderstraeten L."/>
            <person name="Becker D."/>
            <person name="Lang D."/>
            <person name="Vosolsobe S."/>
            <person name="Rombauts S."/>
            <person name="Wilhelmsson P.K.I."/>
            <person name="Janitza P."/>
            <person name="Kern R."/>
            <person name="Heyl A."/>
            <person name="Rumpler F."/>
            <person name="Villalobos L.I.A.C."/>
            <person name="Clay J.M."/>
            <person name="Skokan R."/>
            <person name="Toyoda A."/>
            <person name="Suzuki Y."/>
            <person name="Kagoshima H."/>
            <person name="Schijlen E."/>
            <person name="Tajeshwar N."/>
            <person name="Catarino B."/>
            <person name="Hetherington A.J."/>
            <person name="Saltykova A."/>
            <person name="Bonnot C."/>
            <person name="Breuninger H."/>
            <person name="Symeonidi A."/>
            <person name="Radhakrishnan G.V."/>
            <person name="Van Nieuwerburgh F."/>
            <person name="Deforce D."/>
            <person name="Chang C."/>
            <person name="Karol K.G."/>
            <person name="Hedrich R."/>
            <person name="Ulvskov P."/>
            <person name="Glockner G."/>
            <person name="Delwiche C.F."/>
            <person name="Petrasek J."/>
            <person name="Van de Peer Y."/>
            <person name="Friml J."/>
            <person name="Beilby M."/>
            <person name="Dolan L."/>
            <person name="Kohara Y."/>
            <person name="Sugano S."/>
            <person name="Fujiyama A."/>
            <person name="Delaux P.-M."/>
            <person name="Quint M."/>
            <person name="TheiBen G."/>
            <person name="Hagemann M."/>
            <person name="Harholt J."/>
            <person name="Dunand C."/>
            <person name="Zachgo S."/>
            <person name="Langdale J."/>
            <person name="Maumus F."/>
            <person name="Straeten D.V.D."/>
            <person name="Gould S.B."/>
            <person name="Rensing S.A."/>
        </authorList>
    </citation>
    <scope>NUCLEOTIDE SEQUENCE [LARGE SCALE GENOMIC DNA]</scope>
    <source>
        <strain evidence="1 2">S276</strain>
    </source>
</reference>
<proteinExistence type="predicted"/>
<dbReference type="Gramene" id="GBG69549">
    <property type="protein sequence ID" value="GBG69549"/>
    <property type="gene ID" value="CBR_g4383"/>
</dbReference>
<dbReference type="Proteomes" id="UP000265515">
    <property type="component" value="Unassembled WGS sequence"/>
</dbReference>
<keyword evidence="2" id="KW-1185">Reference proteome</keyword>
<protein>
    <submittedName>
        <fullName evidence="1">Uncharacterized protein</fullName>
    </submittedName>
</protein>
<gene>
    <name evidence="1" type="ORF">CBR_g4383</name>
</gene>
<dbReference type="AlphaFoldDB" id="A0A388KHM7"/>
<evidence type="ECO:0000313" key="2">
    <source>
        <dbReference type="Proteomes" id="UP000265515"/>
    </source>
</evidence>
<organism evidence="1 2">
    <name type="scientific">Chara braunii</name>
    <name type="common">Braun's stonewort</name>
    <dbReference type="NCBI Taxonomy" id="69332"/>
    <lineage>
        <taxon>Eukaryota</taxon>
        <taxon>Viridiplantae</taxon>
        <taxon>Streptophyta</taxon>
        <taxon>Charophyceae</taxon>
        <taxon>Charales</taxon>
        <taxon>Characeae</taxon>
        <taxon>Chara</taxon>
    </lineage>
</organism>
<sequence>MLIQHQHNLPADLLEEGEELFSGWEKELRENLPFQPLGAIEKAQVTAELGGCIEVLGKVKGILVELWEGLHGVGPEEGQVLRVSQDCLYEADDACIPAAFLIEEVAICCEKPEEGQGSSGELEERSFVGDEDCPRLEGGVIAMCEKHNNNNNNNNNDNVFNFSDIDDGFTLFVAQGDADFMCNNDNNNSTDKSDVNNDDDNIRMDENDDNSDCASVVFTGRNNNIRYDDNNCDNNNNNSIVAGSMIGNVIDCIDYHCNNSIDKDKTVGDNTYDKGQDNWHVLSPFLHLSFSLCWSFLRVDQGSRREGWVMGRFGEQEDCAAKREVGWWRVGVG</sequence>
<accession>A0A388KHM7</accession>